<feature type="region of interest" description="Disordered" evidence="1">
    <location>
        <begin position="1"/>
        <end position="45"/>
    </location>
</feature>
<proteinExistence type="predicted"/>
<sequence>MTTTSGTRPEDRHLMLKKRSPPIVKSKPASVTTNPALSSPSSSSVPASLRAILSAKTELAPILILAKGPAWTNTGVPGIS</sequence>
<evidence type="ECO:0000313" key="3">
    <source>
        <dbReference type="Proteomes" id="UP000189580"/>
    </source>
</evidence>
<feature type="compositionally biased region" description="Low complexity" evidence="1">
    <location>
        <begin position="35"/>
        <end position="45"/>
    </location>
</feature>
<dbReference type="EMBL" id="CP014501">
    <property type="protein sequence ID" value="ANB12680.1"/>
    <property type="molecule type" value="Genomic_DNA"/>
</dbReference>
<organism evidence="2 3">
    <name type="scientific">Sugiyamaella lignohabitans</name>
    <dbReference type="NCBI Taxonomy" id="796027"/>
    <lineage>
        <taxon>Eukaryota</taxon>
        <taxon>Fungi</taxon>
        <taxon>Dikarya</taxon>
        <taxon>Ascomycota</taxon>
        <taxon>Saccharomycotina</taxon>
        <taxon>Dipodascomycetes</taxon>
        <taxon>Dipodascales</taxon>
        <taxon>Trichomonascaceae</taxon>
        <taxon>Sugiyamaella</taxon>
    </lineage>
</organism>
<name>A0A167DAJ3_9ASCO</name>
<protein>
    <submittedName>
        <fullName evidence="2">Uncharacterized protein</fullName>
    </submittedName>
</protein>
<accession>A0A167DAJ3</accession>
<keyword evidence="3" id="KW-1185">Reference proteome</keyword>
<evidence type="ECO:0000256" key="1">
    <source>
        <dbReference type="SAM" id="MobiDB-lite"/>
    </source>
</evidence>
<dbReference type="AlphaFoldDB" id="A0A167DAJ3"/>
<evidence type="ECO:0000313" key="2">
    <source>
        <dbReference type="EMBL" id="ANB12680.1"/>
    </source>
</evidence>
<dbReference type="RefSeq" id="XP_018735157.1">
    <property type="nucleotide sequence ID" value="XM_018882916.1"/>
</dbReference>
<dbReference type="KEGG" id="slb:AWJ20_944"/>
<dbReference type="GeneID" id="30038032"/>
<reference evidence="2 3" key="1">
    <citation type="submission" date="2016-02" db="EMBL/GenBank/DDBJ databases">
        <title>Complete genome sequence and transcriptome regulation of the pentose utilising yeast Sugiyamaella lignohabitans.</title>
        <authorList>
            <person name="Bellasio M."/>
            <person name="Peymann A."/>
            <person name="Valli M."/>
            <person name="Sipitzky M."/>
            <person name="Graf A."/>
            <person name="Sauer M."/>
            <person name="Marx H."/>
            <person name="Mattanovich D."/>
        </authorList>
    </citation>
    <scope>NUCLEOTIDE SEQUENCE [LARGE SCALE GENOMIC DNA]</scope>
    <source>
        <strain evidence="2 3">CBS 10342</strain>
    </source>
</reference>
<dbReference type="Proteomes" id="UP000189580">
    <property type="component" value="Chromosome a"/>
</dbReference>
<gene>
    <name evidence="2" type="ORF">AWJ20_944</name>
</gene>